<evidence type="ECO:0000256" key="8">
    <source>
        <dbReference type="ARBA" id="ARBA00035585"/>
    </source>
</evidence>
<evidence type="ECO:0000256" key="9">
    <source>
        <dbReference type="ARBA" id="ARBA00049940"/>
    </source>
</evidence>
<evidence type="ECO:0000256" key="4">
    <source>
        <dbReference type="ARBA" id="ARBA00022989"/>
    </source>
</evidence>
<comment type="caution">
    <text evidence="11">The sequence shown here is derived from an EMBL/GenBank/DDBJ whole genome shotgun (WGS) entry which is preliminary data.</text>
</comment>
<evidence type="ECO:0000256" key="10">
    <source>
        <dbReference type="HAMAP-Rule" id="MF_00454"/>
    </source>
</evidence>
<protein>
    <recommendedName>
        <fullName evidence="10">Fluoride-specific ion channel FluC</fullName>
    </recommendedName>
</protein>
<feature type="binding site" evidence="10">
    <location>
        <position position="78"/>
    </location>
    <ligand>
        <name>Na(+)</name>
        <dbReference type="ChEBI" id="CHEBI:29101"/>
        <note>structural</note>
    </ligand>
</feature>
<dbReference type="GO" id="GO:0140114">
    <property type="term" value="P:cellular detoxification of fluoride"/>
    <property type="evidence" value="ECO:0007669"/>
    <property type="project" value="UniProtKB-UniRule"/>
</dbReference>
<feature type="binding site" evidence="10">
    <location>
        <position position="75"/>
    </location>
    <ligand>
        <name>Na(+)</name>
        <dbReference type="ChEBI" id="CHEBI:29101"/>
        <note>structural</note>
    </ligand>
</feature>
<evidence type="ECO:0000313" key="12">
    <source>
        <dbReference type="Proteomes" id="UP000237798"/>
    </source>
</evidence>
<evidence type="ECO:0000256" key="1">
    <source>
        <dbReference type="ARBA" id="ARBA00004651"/>
    </source>
</evidence>
<evidence type="ECO:0000256" key="3">
    <source>
        <dbReference type="ARBA" id="ARBA00022692"/>
    </source>
</evidence>
<keyword evidence="10" id="KW-0813">Transport</keyword>
<proteinExistence type="inferred from homology"/>
<dbReference type="HAMAP" id="MF_00454">
    <property type="entry name" value="FluC"/>
    <property type="match status" value="1"/>
</dbReference>
<evidence type="ECO:0000256" key="6">
    <source>
        <dbReference type="ARBA" id="ARBA00023303"/>
    </source>
</evidence>
<keyword evidence="2 10" id="KW-1003">Cell membrane</keyword>
<sequence length="148" mass="16590">MRKYIFIGIGGFLGAILRSFIKNIHMFNYNIAMPLDTLFINITGSFMLAFVLTVAIKVLKIDENIQLGISTGFIGAYTTFSTLCKETVRLISGQYYYAAVFYMLMSVLLGLTAAYLGAAAGSRFNSRITKNHHNESDYDEQVRDAQTR</sequence>
<keyword evidence="12" id="KW-1185">Reference proteome</keyword>
<dbReference type="GO" id="GO:0005886">
    <property type="term" value="C:plasma membrane"/>
    <property type="evidence" value="ECO:0007669"/>
    <property type="project" value="UniProtKB-SubCell"/>
</dbReference>
<evidence type="ECO:0000313" key="11">
    <source>
        <dbReference type="EMBL" id="PRR84475.1"/>
    </source>
</evidence>
<keyword evidence="3 10" id="KW-0812">Transmembrane</keyword>
<dbReference type="PANTHER" id="PTHR28259">
    <property type="entry name" value="FLUORIDE EXPORT PROTEIN 1-RELATED"/>
    <property type="match status" value="1"/>
</dbReference>
<evidence type="ECO:0000256" key="5">
    <source>
        <dbReference type="ARBA" id="ARBA00023136"/>
    </source>
</evidence>
<dbReference type="InterPro" id="IPR003691">
    <property type="entry name" value="FluC"/>
</dbReference>
<feature type="transmembrane region" description="Helical" evidence="10">
    <location>
        <begin position="65"/>
        <end position="83"/>
    </location>
</feature>
<dbReference type="GO" id="GO:0062054">
    <property type="term" value="F:fluoride channel activity"/>
    <property type="evidence" value="ECO:0007669"/>
    <property type="project" value="UniProtKB-UniRule"/>
</dbReference>
<keyword evidence="6 10" id="KW-0407">Ion channel</keyword>
<feature type="transmembrane region" description="Helical" evidence="10">
    <location>
        <begin position="37"/>
        <end position="58"/>
    </location>
</feature>
<organism evidence="11 12">
    <name type="scientific">Clostridium luticellarii</name>
    <dbReference type="NCBI Taxonomy" id="1691940"/>
    <lineage>
        <taxon>Bacteria</taxon>
        <taxon>Bacillati</taxon>
        <taxon>Bacillota</taxon>
        <taxon>Clostridia</taxon>
        <taxon>Eubacteriales</taxon>
        <taxon>Clostridiaceae</taxon>
        <taxon>Clostridium</taxon>
    </lineage>
</organism>
<dbReference type="OrthoDB" id="9815830at2"/>
<dbReference type="GO" id="GO:0046872">
    <property type="term" value="F:metal ion binding"/>
    <property type="evidence" value="ECO:0007669"/>
    <property type="project" value="UniProtKB-KW"/>
</dbReference>
<dbReference type="Proteomes" id="UP000237798">
    <property type="component" value="Unassembled WGS sequence"/>
</dbReference>
<dbReference type="EMBL" id="PVXP01000037">
    <property type="protein sequence ID" value="PRR84475.1"/>
    <property type="molecule type" value="Genomic_DNA"/>
</dbReference>
<evidence type="ECO:0000256" key="2">
    <source>
        <dbReference type="ARBA" id="ARBA00022475"/>
    </source>
</evidence>
<dbReference type="Pfam" id="PF02537">
    <property type="entry name" value="CRCB"/>
    <property type="match status" value="1"/>
</dbReference>
<keyword evidence="10" id="KW-0479">Metal-binding</keyword>
<name>A0A2T0BKS7_9CLOT</name>
<comment type="catalytic activity">
    <reaction evidence="8">
        <text>fluoride(in) = fluoride(out)</text>
        <dbReference type="Rhea" id="RHEA:76159"/>
        <dbReference type="ChEBI" id="CHEBI:17051"/>
    </reaction>
    <physiologicalReaction direction="left-to-right" evidence="8">
        <dbReference type="Rhea" id="RHEA:76160"/>
    </physiologicalReaction>
</comment>
<evidence type="ECO:0000256" key="7">
    <source>
        <dbReference type="ARBA" id="ARBA00035120"/>
    </source>
</evidence>
<comment type="function">
    <text evidence="9 10">Fluoride-specific ion channel. Important for reducing fluoride concentration in the cell, thus reducing its toxicity.</text>
</comment>
<keyword evidence="10" id="KW-0406">Ion transport</keyword>
<keyword evidence="10" id="KW-0915">Sodium</keyword>
<dbReference type="NCBIfam" id="TIGR00494">
    <property type="entry name" value="crcB"/>
    <property type="match status" value="1"/>
</dbReference>
<feature type="transmembrane region" description="Helical" evidence="10">
    <location>
        <begin position="95"/>
        <end position="118"/>
    </location>
</feature>
<comment type="activity regulation">
    <text evidence="10">Na(+) is not transported, but it plays an essential structural role and its presence is essential for fluoride channel function.</text>
</comment>
<accession>A0A2T0BKS7</accession>
<reference evidence="11 12" key="1">
    <citation type="submission" date="2018-03" db="EMBL/GenBank/DDBJ databases">
        <title>Genome sequence of Clostridium luticellarii DSM 29923.</title>
        <authorList>
            <person name="Poehlein A."/>
            <person name="Daniel R."/>
        </authorList>
    </citation>
    <scope>NUCLEOTIDE SEQUENCE [LARGE SCALE GENOMIC DNA]</scope>
    <source>
        <strain evidence="11 12">DSM 29923</strain>
    </source>
</reference>
<gene>
    <name evidence="10 11" type="primary">crcB</name>
    <name evidence="10" type="synonym">fluC</name>
    <name evidence="11" type="ORF">CLLU_24030</name>
</gene>
<comment type="subcellular location">
    <subcellularLocation>
        <location evidence="1 10">Cell membrane</location>
        <topology evidence="1 10">Multi-pass membrane protein</topology>
    </subcellularLocation>
</comment>
<dbReference type="AlphaFoldDB" id="A0A2T0BKS7"/>
<keyword evidence="5 10" id="KW-0472">Membrane</keyword>
<dbReference type="PANTHER" id="PTHR28259:SF1">
    <property type="entry name" value="FLUORIDE EXPORT PROTEIN 1-RELATED"/>
    <property type="match status" value="1"/>
</dbReference>
<keyword evidence="4 10" id="KW-1133">Transmembrane helix</keyword>
<dbReference type="RefSeq" id="WP_106010017.1">
    <property type="nucleotide sequence ID" value="NZ_JALCPJ010000047.1"/>
</dbReference>
<comment type="similarity">
    <text evidence="7 10">Belongs to the fluoride channel Fluc/FEX (TC 1.A.43) family.</text>
</comment>